<keyword evidence="2" id="KW-1185">Reference proteome</keyword>
<evidence type="ECO:0000313" key="2">
    <source>
        <dbReference type="Proteomes" id="UP000191342"/>
    </source>
</evidence>
<dbReference type="AlphaFoldDB" id="A0A1V6TL90"/>
<evidence type="ECO:0000313" key="1">
    <source>
        <dbReference type="EMBL" id="OQE27155.1"/>
    </source>
</evidence>
<accession>A0A1V6TL90</accession>
<comment type="caution">
    <text evidence="1">The sequence shown here is derived from an EMBL/GenBank/DDBJ whole genome shotgun (WGS) entry which is preliminary data.</text>
</comment>
<organism evidence="1 2">
    <name type="scientific">Penicillium flavigenum</name>
    <dbReference type="NCBI Taxonomy" id="254877"/>
    <lineage>
        <taxon>Eukaryota</taxon>
        <taxon>Fungi</taxon>
        <taxon>Dikarya</taxon>
        <taxon>Ascomycota</taxon>
        <taxon>Pezizomycotina</taxon>
        <taxon>Eurotiomycetes</taxon>
        <taxon>Eurotiomycetidae</taxon>
        <taxon>Eurotiales</taxon>
        <taxon>Aspergillaceae</taxon>
        <taxon>Penicillium</taxon>
    </lineage>
</organism>
<dbReference type="Proteomes" id="UP000191342">
    <property type="component" value="Unassembled WGS sequence"/>
</dbReference>
<name>A0A1V6TL90_9EURO</name>
<sequence length="62" mass="7320">MTFDWMDQRTTTSIEQEVAMLSKFRAIWTETKETVSKFQQLQTRTGSSIVFSQKLAHLARYM</sequence>
<reference evidence="2" key="1">
    <citation type="journal article" date="2017" name="Nat. Microbiol.">
        <title>Global analysis of biosynthetic gene clusters reveals vast potential of secondary metabolite production in Penicillium species.</title>
        <authorList>
            <person name="Nielsen J.C."/>
            <person name="Grijseels S."/>
            <person name="Prigent S."/>
            <person name="Ji B."/>
            <person name="Dainat J."/>
            <person name="Nielsen K.F."/>
            <person name="Frisvad J.C."/>
            <person name="Workman M."/>
            <person name="Nielsen J."/>
        </authorList>
    </citation>
    <scope>NUCLEOTIDE SEQUENCE [LARGE SCALE GENOMIC DNA]</scope>
    <source>
        <strain evidence="2">IBT 14082</strain>
    </source>
</reference>
<proteinExistence type="predicted"/>
<dbReference type="EMBL" id="MLQL01000006">
    <property type="protein sequence ID" value="OQE27155.1"/>
    <property type="molecule type" value="Genomic_DNA"/>
</dbReference>
<gene>
    <name evidence="1" type="ORF">PENFLA_c006G04554</name>
</gene>
<protein>
    <submittedName>
        <fullName evidence="1">Uncharacterized protein</fullName>
    </submittedName>
</protein>